<dbReference type="EMBL" id="MU853555">
    <property type="protein sequence ID" value="KAK4147865.1"/>
    <property type="molecule type" value="Genomic_DNA"/>
</dbReference>
<feature type="coiled-coil region" evidence="1">
    <location>
        <begin position="406"/>
        <end position="497"/>
    </location>
</feature>
<dbReference type="RefSeq" id="XP_062641236.1">
    <property type="nucleotide sequence ID" value="XM_062785246.1"/>
</dbReference>
<keyword evidence="1" id="KW-0175">Coiled coil</keyword>
<sequence>MRTKLVKARPHSDQKPAFSIHQDDQHSMTSPLDSSSVTVVPPETVLPTTSSKQTPTKASRSLHERPSPRSTLSLASQGTVNSAMSRIVTSGSNGKAVLPAAAPSLSPRAPNRMNSTIRAVPSYNDRQRQSEEDSGTEGTQSHSTSRDSKFSSSLNSTISMTSSNSQQRIQAATSTGIPRKPSYNKLKLSAAEMPQTSNTNDGQPDESPQSNRNRPSASDIPIRESSLNATATATDPRSGPNDASISATEASLSNGWDNSVGKAGLGKTGRVINKLVSDNESLKRDIQIERLRADESRQEARLLEDKLERVVSDYESRLLEANVTKTLLAHKERQVISLQDTVELERQRAVDAAGRERVWKDEMETARADAKRQVEEATNYAALCEGRYNAISGHWKDQGVEVKRAMSKMRQEVQELMVERKKDDEKIETLRELCDQQDGNIRELRTQKEDIARQFEQYKAEQEQWLRDIKRKADEREREQERTLQEARDALDKLRWALNVKEKIKWAQ</sequence>
<feature type="compositionally biased region" description="Low complexity" evidence="2">
    <location>
        <begin position="151"/>
        <end position="165"/>
    </location>
</feature>
<evidence type="ECO:0000256" key="2">
    <source>
        <dbReference type="SAM" id="MobiDB-lite"/>
    </source>
</evidence>
<comment type="caution">
    <text evidence="3">The sequence shown here is derived from an EMBL/GenBank/DDBJ whole genome shotgun (WGS) entry which is preliminary data.</text>
</comment>
<name>A0AAN6VAQ8_9PEZI</name>
<reference evidence="3" key="1">
    <citation type="journal article" date="2023" name="Mol. Phylogenet. Evol.">
        <title>Genome-scale phylogeny and comparative genomics of the fungal order Sordariales.</title>
        <authorList>
            <person name="Hensen N."/>
            <person name="Bonometti L."/>
            <person name="Westerberg I."/>
            <person name="Brannstrom I.O."/>
            <person name="Guillou S."/>
            <person name="Cros-Aarteil S."/>
            <person name="Calhoun S."/>
            <person name="Haridas S."/>
            <person name="Kuo A."/>
            <person name="Mondo S."/>
            <person name="Pangilinan J."/>
            <person name="Riley R."/>
            <person name="LaButti K."/>
            <person name="Andreopoulos B."/>
            <person name="Lipzen A."/>
            <person name="Chen C."/>
            <person name="Yan M."/>
            <person name="Daum C."/>
            <person name="Ng V."/>
            <person name="Clum A."/>
            <person name="Steindorff A."/>
            <person name="Ohm R.A."/>
            <person name="Martin F."/>
            <person name="Silar P."/>
            <person name="Natvig D.O."/>
            <person name="Lalanne C."/>
            <person name="Gautier V."/>
            <person name="Ament-Velasquez S.L."/>
            <person name="Kruys A."/>
            <person name="Hutchinson M.I."/>
            <person name="Powell A.J."/>
            <person name="Barry K."/>
            <person name="Miller A.N."/>
            <person name="Grigoriev I.V."/>
            <person name="Debuchy R."/>
            <person name="Gladieux P."/>
            <person name="Hiltunen Thoren M."/>
            <person name="Johannesson H."/>
        </authorList>
    </citation>
    <scope>NUCLEOTIDE SEQUENCE</scope>
    <source>
        <strain evidence="3">CBS 141.50</strain>
    </source>
</reference>
<keyword evidence="4" id="KW-1185">Reference proteome</keyword>
<evidence type="ECO:0000313" key="4">
    <source>
        <dbReference type="Proteomes" id="UP001302676"/>
    </source>
</evidence>
<dbReference type="GeneID" id="87821859"/>
<feature type="compositionally biased region" description="Low complexity" evidence="2">
    <location>
        <begin position="98"/>
        <end position="110"/>
    </location>
</feature>
<evidence type="ECO:0000313" key="3">
    <source>
        <dbReference type="EMBL" id="KAK4147865.1"/>
    </source>
</evidence>
<feature type="region of interest" description="Disordered" evidence="2">
    <location>
        <begin position="1"/>
        <end position="264"/>
    </location>
</feature>
<proteinExistence type="predicted"/>
<accession>A0AAN6VAQ8</accession>
<organism evidence="3 4">
    <name type="scientific">Dichotomopilus funicola</name>
    <dbReference type="NCBI Taxonomy" id="1934379"/>
    <lineage>
        <taxon>Eukaryota</taxon>
        <taxon>Fungi</taxon>
        <taxon>Dikarya</taxon>
        <taxon>Ascomycota</taxon>
        <taxon>Pezizomycotina</taxon>
        <taxon>Sordariomycetes</taxon>
        <taxon>Sordariomycetidae</taxon>
        <taxon>Sordariales</taxon>
        <taxon>Chaetomiaceae</taxon>
        <taxon>Dichotomopilus</taxon>
    </lineage>
</organism>
<dbReference type="Proteomes" id="UP001302676">
    <property type="component" value="Unassembled WGS sequence"/>
</dbReference>
<reference evidence="3" key="2">
    <citation type="submission" date="2023-05" db="EMBL/GenBank/DDBJ databases">
        <authorList>
            <consortium name="Lawrence Berkeley National Laboratory"/>
            <person name="Steindorff A."/>
            <person name="Hensen N."/>
            <person name="Bonometti L."/>
            <person name="Westerberg I."/>
            <person name="Brannstrom I.O."/>
            <person name="Guillou S."/>
            <person name="Cros-Aarteil S."/>
            <person name="Calhoun S."/>
            <person name="Haridas S."/>
            <person name="Kuo A."/>
            <person name="Mondo S."/>
            <person name="Pangilinan J."/>
            <person name="Riley R."/>
            <person name="Labutti K."/>
            <person name="Andreopoulos B."/>
            <person name="Lipzen A."/>
            <person name="Chen C."/>
            <person name="Yanf M."/>
            <person name="Daum C."/>
            <person name="Ng V."/>
            <person name="Clum A."/>
            <person name="Ohm R."/>
            <person name="Martin F."/>
            <person name="Silar P."/>
            <person name="Natvig D."/>
            <person name="Lalanne C."/>
            <person name="Gautier V."/>
            <person name="Ament-Velasquez S.L."/>
            <person name="Kruys A."/>
            <person name="Hutchinson M.I."/>
            <person name="Powell A.J."/>
            <person name="Barry K."/>
            <person name="Miller A.N."/>
            <person name="Grigoriev I.V."/>
            <person name="Debuchy R."/>
            <person name="Gladieux P."/>
            <person name="Thoren M.H."/>
            <person name="Johannesson H."/>
        </authorList>
    </citation>
    <scope>NUCLEOTIDE SEQUENCE</scope>
    <source>
        <strain evidence="3">CBS 141.50</strain>
    </source>
</reference>
<feature type="compositionally biased region" description="Polar residues" evidence="2">
    <location>
        <begin position="166"/>
        <end position="176"/>
    </location>
</feature>
<feature type="compositionally biased region" description="Polar residues" evidence="2">
    <location>
        <begin position="68"/>
        <end position="93"/>
    </location>
</feature>
<feature type="coiled-coil region" evidence="1">
    <location>
        <begin position="279"/>
        <end position="313"/>
    </location>
</feature>
<dbReference type="AlphaFoldDB" id="A0AAN6VAQ8"/>
<protein>
    <submittedName>
        <fullName evidence="3">Uncharacterized protein</fullName>
    </submittedName>
</protein>
<feature type="compositionally biased region" description="Polar residues" evidence="2">
    <location>
        <begin position="194"/>
        <end position="216"/>
    </location>
</feature>
<feature type="compositionally biased region" description="Polar residues" evidence="2">
    <location>
        <begin position="225"/>
        <end position="257"/>
    </location>
</feature>
<feature type="compositionally biased region" description="Low complexity" evidence="2">
    <location>
        <begin position="34"/>
        <end position="51"/>
    </location>
</feature>
<evidence type="ECO:0000256" key="1">
    <source>
        <dbReference type="SAM" id="Coils"/>
    </source>
</evidence>
<gene>
    <name evidence="3" type="ORF">C8A04DRAFT_8806</name>
</gene>